<keyword evidence="2 5" id="KW-0812">Transmembrane</keyword>
<accession>A0ABU7JBH4</accession>
<feature type="transmembrane region" description="Helical" evidence="5">
    <location>
        <begin position="89"/>
        <end position="118"/>
    </location>
</feature>
<feature type="transmembrane region" description="Helical" evidence="5">
    <location>
        <begin position="124"/>
        <end position="146"/>
    </location>
</feature>
<gene>
    <name evidence="6" type="ORF">QWF21_02200</name>
</gene>
<organism evidence="6 7">
    <name type="scientific">Alkalimonas mucilaginosa</name>
    <dbReference type="NCBI Taxonomy" id="3057676"/>
    <lineage>
        <taxon>Bacteria</taxon>
        <taxon>Pseudomonadati</taxon>
        <taxon>Pseudomonadota</taxon>
        <taxon>Gammaproteobacteria</taxon>
        <taxon>Alkalimonas</taxon>
    </lineage>
</organism>
<keyword evidence="4 5" id="KW-0472">Membrane</keyword>
<feature type="transmembrane region" description="Helical" evidence="5">
    <location>
        <begin position="22"/>
        <end position="40"/>
    </location>
</feature>
<protein>
    <submittedName>
        <fullName evidence="6">Uncharacterized protein</fullName>
    </submittedName>
</protein>
<dbReference type="InterPro" id="IPR036640">
    <property type="entry name" value="ABC1_TM_sf"/>
</dbReference>
<evidence type="ECO:0000256" key="1">
    <source>
        <dbReference type="ARBA" id="ARBA00004651"/>
    </source>
</evidence>
<keyword evidence="3 5" id="KW-1133">Transmembrane helix</keyword>
<proteinExistence type="predicted"/>
<sequence>MEKTVKSVIDFILQNKEIFPEWGISLVVYLVLAWGVILILKNIAKSIQDPELIKAALFISSKTRDASKRFLQGASVAIESPIKRPRTRFVGTVLSVMHSYLMAVIFLCFTIGTAALHFAVQQELAWYLNVFLMGLIPVFFWFTLFFRAEADRDFISAKEQWGRREEW</sequence>
<evidence type="ECO:0000313" key="6">
    <source>
        <dbReference type="EMBL" id="MEE2023042.1"/>
    </source>
</evidence>
<evidence type="ECO:0000256" key="5">
    <source>
        <dbReference type="SAM" id="Phobius"/>
    </source>
</evidence>
<evidence type="ECO:0000256" key="3">
    <source>
        <dbReference type="ARBA" id="ARBA00022989"/>
    </source>
</evidence>
<reference evidence="6 7" key="1">
    <citation type="submission" date="2023-06" db="EMBL/GenBank/DDBJ databases">
        <title>Alkalimonas sp., MEB004 an alkaliphilic bacterium isolated from Lonar Lake, India.</title>
        <authorList>
            <person name="Joshi A."/>
            <person name="Thite S."/>
        </authorList>
    </citation>
    <scope>NUCLEOTIDE SEQUENCE [LARGE SCALE GENOMIC DNA]</scope>
    <source>
        <strain evidence="6 7">MEB004</strain>
    </source>
</reference>
<keyword evidence="7" id="KW-1185">Reference proteome</keyword>
<dbReference type="RefSeq" id="WP_330086409.1">
    <property type="nucleotide sequence ID" value="NZ_JAUGZK010000002.1"/>
</dbReference>
<evidence type="ECO:0000256" key="2">
    <source>
        <dbReference type="ARBA" id="ARBA00022692"/>
    </source>
</evidence>
<name>A0ABU7JBH4_9GAMM</name>
<comment type="caution">
    <text evidence="6">The sequence shown here is derived from an EMBL/GenBank/DDBJ whole genome shotgun (WGS) entry which is preliminary data.</text>
</comment>
<comment type="subcellular location">
    <subcellularLocation>
        <location evidence="1">Cell membrane</location>
        <topology evidence="1">Multi-pass membrane protein</topology>
    </subcellularLocation>
</comment>
<evidence type="ECO:0000256" key="4">
    <source>
        <dbReference type="ARBA" id="ARBA00023136"/>
    </source>
</evidence>
<dbReference type="Proteomes" id="UP001339167">
    <property type="component" value="Unassembled WGS sequence"/>
</dbReference>
<dbReference type="EMBL" id="JAUGZK010000002">
    <property type="protein sequence ID" value="MEE2023042.1"/>
    <property type="molecule type" value="Genomic_DNA"/>
</dbReference>
<evidence type="ECO:0000313" key="7">
    <source>
        <dbReference type="Proteomes" id="UP001339167"/>
    </source>
</evidence>
<dbReference type="SUPFAM" id="SSF90123">
    <property type="entry name" value="ABC transporter transmembrane region"/>
    <property type="match status" value="1"/>
</dbReference>